<evidence type="ECO:0000313" key="4">
    <source>
        <dbReference type="Proteomes" id="UP000653231"/>
    </source>
</evidence>
<feature type="compositionally biased region" description="Polar residues" evidence="1">
    <location>
        <begin position="265"/>
        <end position="279"/>
    </location>
</feature>
<feature type="signal peptide" evidence="2">
    <location>
        <begin position="1"/>
        <end position="32"/>
    </location>
</feature>
<keyword evidence="2" id="KW-0732">Signal</keyword>
<feature type="compositionally biased region" description="Basic and acidic residues" evidence="1">
    <location>
        <begin position="421"/>
        <end position="433"/>
    </location>
</feature>
<dbReference type="EMBL" id="JACXRZ010000005">
    <property type="protein sequence ID" value="MBD3143262.1"/>
    <property type="molecule type" value="Genomic_DNA"/>
</dbReference>
<dbReference type="Proteomes" id="UP000653231">
    <property type="component" value="Unassembled WGS sequence"/>
</dbReference>
<reference evidence="3 4" key="1">
    <citation type="submission" date="2020-09" db="EMBL/GenBank/DDBJ databases">
        <title>Actinomycete isolated from the Camponotus japonicus Mayr.</title>
        <authorList>
            <person name="Gong X."/>
        </authorList>
    </citation>
    <scope>NUCLEOTIDE SEQUENCE [LARGE SCALE GENOMIC DNA]</scope>
    <source>
        <strain evidence="3 4">2C-HV3</strain>
    </source>
</reference>
<evidence type="ECO:0000256" key="2">
    <source>
        <dbReference type="SAM" id="SignalP"/>
    </source>
</evidence>
<proteinExistence type="predicted"/>
<sequence length="472" mass="47152">MSRTSRSIRGRCVALAAVTAGVSWLTGGPAMAKDGALADACRAQSRDVTSHDVTGRDVSGGLTTLPAAGVLSIADAAGAAAGQGHNSLPTGPAVLTRTIPGPTALPAVPGPRALPGTMPGAAAGAAPSVAKAAPAAPAAPRATTALPAPAGVKTLPADATTLSAPAKAISAPVQNAVAGATAVSEPRRAPAAPAADARTLFPARSTVPLLATAPAKPGTANACAPQALRTAPAAQERKHPEAQGHQKKSHRNPKPQDEPVGSASRGDSAQGSVPQNPGVQNPGARNPEARNPGARNPEARSPEARNPGARNQGAQGSLASQGESHSHSSQSGASGQEQSTKTFPVKDRRHRKAHHPRKQPGAMAPGQAANQSAGQAGRPLTGTRNTSLPEGERKKGAKDKRQRNDGASGQGTAMGVLPDAADGRHVPRLREYPKAASHQQNGDITAPAALTKATGTRAVTDFAAAAGKKLLP</sequence>
<feature type="compositionally biased region" description="Basic residues" evidence="1">
    <location>
        <begin position="347"/>
        <end position="358"/>
    </location>
</feature>
<dbReference type="RefSeq" id="WP_191050976.1">
    <property type="nucleotide sequence ID" value="NZ_JACXRZ010000005.1"/>
</dbReference>
<name>A0ABR8KZZ3_9ACTN</name>
<feature type="compositionally biased region" description="Low complexity" evidence="1">
    <location>
        <begin position="319"/>
        <end position="339"/>
    </location>
</feature>
<organism evidence="3 4">
    <name type="scientific">Microbispora bryophytorum subsp. camponoti</name>
    <dbReference type="NCBI Taxonomy" id="1677852"/>
    <lineage>
        <taxon>Bacteria</taxon>
        <taxon>Bacillati</taxon>
        <taxon>Actinomycetota</taxon>
        <taxon>Actinomycetes</taxon>
        <taxon>Streptosporangiales</taxon>
        <taxon>Streptosporangiaceae</taxon>
        <taxon>Microbispora</taxon>
    </lineage>
</organism>
<comment type="caution">
    <text evidence="3">The sequence shown here is derived from an EMBL/GenBank/DDBJ whole genome shotgun (WGS) entry which is preliminary data.</text>
</comment>
<protein>
    <submittedName>
        <fullName evidence="3">Uncharacterized protein</fullName>
    </submittedName>
</protein>
<feature type="region of interest" description="Disordered" evidence="1">
    <location>
        <begin position="228"/>
        <end position="447"/>
    </location>
</feature>
<accession>A0ABR8KZZ3</accession>
<evidence type="ECO:0000256" key="1">
    <source>
        <dbReference type="SAM" id="MobiDB-lite"/>
    </source>
</evidence>
<feature type="compositionally biased region" description="Basic and acidic residues" evidence="1">
    <location>
        <begin position="235"/>
        <end position="244"/>
    </location>
</feature>
<feature type="compositionally biased region" description="Low complexity" evidence="1">
    <location>
        <begin position="364"/>
        <end position="377"/>
    </location>
</feature>
<evidence type="ECO:0000313" key="3">
    <source>
        <dbReference type="EMBL" id="MBD3143262.1"/>
    </source>
</evidence>
<feature type="chain" id="PRO_5045715156" evidence="2">
    <location>
        <begin position="33"/>
        <end position="472"/>
    </location>
</feature>
<gene>
    <name evidence="3" type="ORF">IEQ31_08720</name>
</gene>
<keyword evidence="4" id="KW-1185">Reference proteome</keyword>